<organism evidence="4 5">
    <name type="scientific">Lignipirellula cremea</name>
    <dbReference type="NCBI Taxonomy" id="2528010"/>
    <lineage>
        <taxon>Bacteria</taxon>
        <taxon>Pseudomonadati</taxon>
        <taxon>Planctomycetota</taxon>
        <taxon>Planctomycetia</taxon>
        <taxon>Pirellulales</taxon>
        <taxon>Pirellulaceae</taxon>
        <taxon>Lignipirellula</taxon>
    </lineage>
</organism>
<gene>
    <name evidence="4" type="ORF">Pla8534_35870</name>
</gene>
<dbReference type="Pfam" id="PF07583">
    <property type="entry name" value="PSCyt2"/>
    <property type="match status" value="1"/>
</dbReference>
<protein>
    <recommendedName>
        <fullName evidence="6">Cytochrome c domain-containing protein</fullName>
    </recommendedName>
</protein>
<dbReference type="InterPro" id="IPR022655">
    <property type="entry name" value="DUF1553"/>
</dbReference>
<evidence type="ECO:0000313" key="4">
    <source>
        <dbReference type="EMBL" id="QDU95770.1"/>
    </source>
</evidence>
<dbReference type="PANTHER" id="PTHR35889:SF3">
    <property type="entry name" value="F-BOX DOMAIN-CONTAINING PROTEIN"/>
    <property type="match status" value="1"/>
</dbReference>
<feature type="compositionally biased region" description="Low complexity" evidence="1">
    <location>
        <begin position="421"/>
        <end position="430"/>
    </location>
</feature>
<sequence length="581" mass="65011">MTKPRSIIPGFCVWAALFAIAWCEAKPVLAGPPLHEAIDHWIDAPADNPKRPASDDAEFARRLYLDLAGRIPSRDELVAFLEDKTPGKRAQLIDQLLADEGYARRMTELFNNMLLERRGDDPHWTAFLRTAFQKNTPWDKFSLAILNPDADDAEGRGAAFFMTSRLVSRGAMAPVDKPGLTRDLGRMFAGVDLQCAQCHDHVSVDDYLQSDFQGLHVAVENLTVRRDVEFPAVSEGLVKAKSEFMSVFTQVSMTTGPRPPGGEEIAIPEFAKGEEYLVPPDRKKRLPGVPRFSPLQELARGLANRDNQMFRRNIVNRLWFTMMGRGLVEPLDLMHSDNPPSHPELLELLASDFAEHDFDMKYLLREIALSNAYQRTSRIDSQTSASGRSYAAANEKRMSAEQLFWSAAIAVGALEPAKAIAQQQAEQARPPADEPPEVELPSTDPVVRLDALERFVQRTSVLASLRRDFVNAFANPATEPEIDFEPSVQGALYLMHDERWLGLLQPQPGNLIDRLLTLEKEKAAEELYLSLFSRRPTAEEQTEAVAWLTQQSPDNTPEQRAAALADIAWAMLSSSEFVINH</sequence>
<dbReference type="InterPro" id="IPR011444">
    <property type="entry name" value="DUF1549"/>
</dbReference>
<dbReference type="KEGG" id="lcre:Pla8534_35870"/>
<evidence type="ECO:0000313" key="5">
    <source>
        <dbReference type="Proteomes" id="UP000317648"/>
    </source>
</evidence>
<accession>A0A518DVB2</accession>
<dbReference type="RefSeq" id="WP_197443373.1">
    <property type="nucleotide sequence ID" value="NZ_CP036433.1"/>
</dbReference>
<proteinExistence type="predicted"/>
<evidence type="ECO:0008006" key="6">
    <source>
        <dbReference type="Google" id="ProtNLM"/>
    </source>
</evidence>
<dbReference type="Pfam" id="PF07587">
    <property type="entry name" value="PSD1"/>
    <property type="match status" value="1"/>
</dbReference>
<feature type="domain" description="DUF1553" evidence="3">
    <location>
        <begin position="297"/>
        <end position="546"/>
    </location>
</feature>
<evidence type="ECO:0000256" key="1">
    <source>
        <dbReference type="SAM" id="MobiDB-lite"/>
    </source>
</evidence>
<feature type="domain" description="DUF1549" evidence="2">
    <location>
        <begin position="38"/>
        <end position="220"/>
    </location>
</feature>
<dbReference type="EMBL" id="CP036433">
    <property type="protein sequence ID" value="QDU95770.1"/>
    <property type="molecule type" value="Genomic_DNA"/>
</dbReference>
<dbReference type="AlphaFoldDB" id="A0A518DVB2"/>
<keyword evidence="5" id="KW-1185">Reference proteome</keyword>
<reference evidence="4 5" key="1">
    <citation type="submission" date="2019-02" db="EMBL/GenBank/DDBJ databases">
        <title>Deep-cultivation of Planctomycetes and their phenomic and genomic characterization uncovers novel biology.</title>
        <authorList>
            <person name="Wiegand S."/>
            <person name="Jogler M."/>
            <person name="Boedeker C."/>
            <person name="Pinto D."/>
            <person name="Vollmers J."/>
            <person name="Rivas-Marin E."/>
            <person name="Kohn T."/>
            <person name="Peeters S.H."/>
            <person name="Heuer A."/>
            <person name="Rast P."/>
            <person name="Oberbeckmann S."/>
            <person name="Bunk B."/>
            <person name="Jeske O."/>
            <person name="Meyerdierks A."/>
            <person name="Storesund J.E."/>
            <person name="Kallscheuer N."/>
            <person name="Luecker S."/>
            <person name="Lage O.M."/>
            <person name="Pohl T."/>
            <person name="Merkel B.J."/>
            <person name="Hornburger P."/>
            <person name="Mueller R.-W."/>
            <person name="Bruemmer F."/>
            <person name="Labrenz M."/>
            <person name="Spormann A.M."/>
            <person name="Op den Camp H."/>
            <person name="Overmann J."/>
            <person name="Amann R."/>
            <person name="Jetten M.S.M."/>
            <person name="Mascher T."/>
            <person name="Medema M.H."/>
            <person name="Devos D.P."/>
            <person name="Kaster A.-K."/>
            <person name="Ovreas L."/>
            <person name="Rohde M."/>
            <person name="Galperin M.Y."/>
            <person name="Jogler C."/>
        </authorList>
    </citation>
    <scope>NUCLEOTIDE SEQUENCE [LARGE SCALE GENOMIC DNA]</scope>
    <source>
        <strain evidence="4 5">Pla85_3_4</strain>
    </source>
</reference>
<evidence type="ECO:0000259" key="2">
    <source>
        <dbReference type="Pfam" id="PF07583"/>
    </source>
</evidence>
<feature type="region of interest" description="Disordered" evidence="1">
    <location>
        <begin position="421"/>
        <end position="442"/>
    </location>
</feature>
<dbReference type="Proteomes" id="UP000317648">
    <property type="component" value="Chromosome"/>
</dbReference>
<dbReference type="PANTHER" id="PTHR35889">
    <property type="entry name" value="CYCLOINULO-OLIGOSACCHARIDE FRUCTANOTRANSFERASE-RELATED"/>
    <property type="match status" value="1"/>
</dbReference>
<evidence type="ECO:0000259" key="3">
    <source>
        <dbReference type="Pfam" id="PF07587"/>
    </source>
</evidence>
<name>A0A518DVB2_9BACT</name>